<accession>A0A1I6UC82</accession>
<evidence type="ECO:0000313" key="4">
    <source>
        <dbReference type="EMBL" id="SFS99030.1"/>
    </source>
</evidence>
<dbReference type="RefSeq" id="WP_218161162.1">
    <property type="nucleotide sequence ID" value="NZ_BJWJ01000044.1"/>
</dbReference>
<feature type="transmembrane region" description="Helical" evidence="1">
    <location>
        <begin position="49"/>
        <end position="69"/>
    </location>
</feature>
<dbReference type="Proteomes" id="UP000199139">
    <property type="component" value="Unassembled WGS sequence"/>
</dbReference>
<feature type="transmembrane region" description="Helical" evidence="1">
    <location>
        <begin position="81"/>
        <end position="103"/>
    </location>
</feature>
<dbReference type="STRING" id="306541.SAMN05421668_12441"/>
<feature type="transmembrane region" description="Helical" evidence="1">
    <location>
        <begin position="205"/>
        <end position="223"/>
    </location>
</feature>
<feature type="transmembrane region" description="Helical" evidence="1">
    <location>
        <begin position="304"/>
        <end position="329"/>
    </location>
</feature>
<proteinExistence type="predicted"/>
<evidence type="ECO:0000259" key="2">
    <source>
        <dbReference type="Pfam" id="PF07670"/>
    </source>
</evidence>
<keyword evidence="1" id="KW-1133">Transmembrane helix</keyword>
<feature type="transmembrane region" description="Helical" evidence="1">
    <location>
        <begin position="365"/>
        <end position="382"/>
    </location>
</feature>
<dbReference type="Pfam" id="PF07670">
    <property type="entry name" value="Gate"/>
    <property type="match status" value="1"/>
</dbReference>
<keyword evidence="1" id="KW-0812">Transmembrane</keyword>
<organism evidence="4 5">
    <name type="scientific">Halolactibacillus miurensis</name>
    <dbReference type="NCBI Taxonomy" id="306541"/>
    <lineage>
        <taxon>Bacteria</taxon>
        <taxon>Bacillati</taxon>
        <taxon>Bacillota</taxon>
        <taxon>Bacilli</taxon>
        <taxon>Bacillales</taxon>
        <taxon>Bacillaceae</taxon>
        <taxon>Halolactibacillus</taxon>
    </lineage>
</organism>
<keyword evidence="6" id="KW-1185">Reference proteome</keyword>
<evidence type="ECO:0000313" key="3">
    <source>
        <dbReference type="EMBL" id="GEM05677.1"/>
    </source>
</evidence>
<keyword evidence="1" id="KW-0472">Membrane</keyword>
<dbReference type="EMBL" id="FPAI01000024">
    <property type="protein sequence ID" value="SFS99030.1"/>
    <property type="molecule type" value="Genomic_DNA"/>
</dbReference>
<name>A0A1I6UC82_9BACI</name>
<protein>
    <submittedName>
        <fullName evidence="3 4">Membrane protein</fullName>
    </submittedName>
</protein>
<evidence type="ECO:0000313" key="5">
    <source>
        <dbReference type="Proteomes" id="UP000199139"/>
    </source>
</evidence>
<dbReference type="AlphaFoldDB" id="A0A1I6UC82"/>
<reference evidence="3 6" key="2">
    <citation type="submission" date="2019-07" db="EMBL/GenBank/DDBJ databases">
        <title>Whole genome shotgun sequence of Halolactibacillus miurensis NBRC 100873.</title>
        <authorList>
            <person name="Hosoyama A."/>
            <person name="Uohara A."/>
            <person name="Ohji S."/>
            <person name="Ichikawa N."/>
        </authorList>
    </citation>
    <scope>NUCLEOTIDE SEQUENCE [LARGE SCALE GENOMIC DNA]</scope>
    <source>
        <strain evidence="3 6">NBRC 100873</strain>
    </source>
</reference>
<feature type="transmembrane region" description="Helical" evidence="1">
    <location>
        <begin position="388"/>
        <end position="409"/>
    </location>
</feature>
<evidence type="ECO:0000256" key="1">
    <source>
        <dbReference type="SAM" id="Phobius"/>
    </source>
</evidence>
<evidence type="ECO:0000313" key="6">
    <source>
        <dbReference type="Proteomes" id="UP000321773"/>
    </source>
</evidence>
<dbReference type="EMBL" id="BJWJ01000044">
    <property type="protein sequence ID" value="GEM05677.1"/>
    <property type="molecule type" value="Genomic_DNA"/>
</dbReference>
<sequence>MKHLKFIGLSVIGFLFFLMPITLNSESKIMISHIVDAVTTHMLDSFITLTIIMSWVVLVLTLIFTVYTAKNKPLNDIFKASPLNVTLRVLGSMLYLMVVHQWLKGTVVGDVLIDPNTGGVMAGADGLLTTLYITFLVGILALPLLTHFGVVEFIGTLLGPLVVKVFKVPGYSTIDAIASFVGDGTIGIVVTDQQYQRGYYNRREAYIIATSFSIVGIAFAAAVAEELGFGHIFPIFYGAIVVITLILAFITSRMPLKKFNDTYYPGTTPKTIEIPHDLSLFKHSYRLAVKQADQVKLIQVVKEACLNVLNIYVGFLPIIMTVGTLSLVIAEYTPFFSVISFPFVYLYEWLGYAQSTAEMMAPATLAGFADMYLPALFITSSTSEASRFFIGVLAFTQLVFLSETGMILVKTKIGLNFIDIIKVFLFRTLLSIPLLYLITHLLAWQGIIQF</sequence>
<feature type="transmembrane region" description="Helical" evidence="1">
    <location>
        <begin position="229"/>
        <end position="250"/>
    </location>
</feature>
<feature type="transmembrane region" description="Helical" evidence="1">
    <location>
        <begin position="335"/>
        <end position="353"/>
    </location>
</feature>
<feature type="domain" description="Nucleoside transporter/FeoB GTPase Gate" evidence="2">
    <location>
        <begin position="133"/>
        <end position="229"/>
    </location>
</feature>
<feature type="transmembrane region" description="Helical" evidence="1">
    <location>
        <begin position="131"/>
        <end position="158"/>
    </location>
</feature>
<feature type="transmembrane region" description="Helical" evidence="1">
    <location>
        <begin position="421"/>
        <end position="444"/>
    </location>
</feature>
<gene>
    <name evidence="3" type="ORF">HMI01_26650</name>
    <name evidence="4" type="ORF">SAMN05421668_12441</name>
</gene>
<dbReference type="Proteomes" id="UP000321773">
    <property type="component" value="Unassembled WGS sequence"/>
</dbReference>
<dbReference type="InterPro" id="IPR011642">
    <property type="entry name" value="Gate_dom"/>
</dbReference>
<reference evidence="4 5" key="1">
    <citation type="submission" date="2016-10" db="EMBL/GenBank/DDBJ databases">
        <authorList>
            <person name="de Groot N.N."/>
        </authorList>
    </citation>
    <scope>NUCLEOTIDE SEQUENCE [LARGE SCALE GENOMIC DNA]</scope>
    <source>
        <strain evidence="4 5">DSM 17074</strain>
    </source>
</reference>